<dbReference type="PANTHER" id="PTHR44140">
    <property type="entry name" value="LD25575P"/>
    <property type="match status" value="1"/>
</dbReference>
<evidence type="ECO:0000256" key="2">
    <source>
        <dbReference type="ARBA" id="ARBA00022729"/>
    </source>
</evidence>
<dbReference type="AlphaFoldDB" id="A0A2G8SRK2"/>
<dbReference type="STRING" id="1077348.A0A2G8SRK2"/>
<organism evidence="6 7">
    <name type="scientific">Ganoderma sinense ZZ0214-1</name>
    <dbReference type="NCBI Taxonomy" id="1077348"/>
    <lineage>
        <taxon>Eukaryota</taxon>
        <taxon>Fungi</taxon>
        <taxon>Dikarya</taxon>
        <taxon>Basidiomycota</taxon>
        <taxon>Agaricomycotina</taxon>
        <taxon>Agaricomycetes</taxon>
        <taxon>Polyporales</taxon>
        <taxon>Polyporaceae</taxon>
        <taxon>Ganoderma</taxon>
    </lineage>
</organism>
<protein>
    <submittedName>
        <fullName evidence="6">Transporter</fullName>
    </submittedName>
</protein>
<dbReference type="SUPFAM" id="SSF81383">
    <property type="entry name" value="F-box domain"/>
    <property type="match status" value="1"/>
</dbReference>
<evidence type="ECO:0000259" key="5">
    <source>
        <dbReference type="PROSITE" id="PS50076"/>
    </source>
</evidence>
<dbReference type="InterPro" id="IPR036869">
    <property type="entry name" value="J_dom_sf"/>
</dbReference>
<gene>
    <name evidence="6" type="ORF">GSI_00078</name>
</gene>
<comment type="caution">
    <text evidence="6">The sequence shown here is derived from an EMBL/GenBank/DDBJ whole genome shotgun (WGS) entry which is preliminary data.</text>
</comment>
<dbReference type="Pfam" id="PF00226">
    <property type="entry name" value="DnaJ"/>
    <property type="match status" value="1"/>
</dbReference>
<dbReference type="Proteomes" id="UP000230002">
    <property type="component" value="Unassembled WGS sequence"/>
</dbReference>
<dbReference type="OrthoDB" id="1726119at2759"/>
<dbReference type="GO" id="GO:0051087">
    <property type="term" value="F:protein-folding chaperone binding"/>
    <property type="evidence" value="ECO:0007669"/>
    <property type="project" value="TreeGrafter"/>
</dbReference>
<keyword evidence="2" id="KW-0732">Signal</keyword>
<dbReference type="SUPFAM" id="SSF46565">
    <property type="entry name" value="Chaperone J-domain"/>
    <property type="match status" value="1"/>
</dbReference>
<sequence>MASALLAYLWGTPKSSSGVQGDSVTTRLSAQRTPSAPTSTWSLPTELWIQILEHVPRHTLAHVMLANRAFSDVAERILYHTVVLKWNAPEARKFHDSIAICPRRGALVIDISILRIDGADARLPEMLPLLLMDLPNLRALTLRSSVPIECAHIFDVPLPHLHSFAANLKIDPSSSSAFLAFLAAHPLLDTLDLRSSTLPDLSALRVGIEQHVAVLRVLACSSRFLNSRAPVPSSLTHLHRTAYLASEVAHIAALLGQQLLSLRLGGRLVLVGRAGAGELGWGMDEVKERFPRLRYLQVDSPYKERPYLDTSVVDWLRPRSATRAQAPSDPAMPARKLTIVWTYVEGFWSDAEGWAATYDAFLDDAAVRFLKGWRGYLERAVYERSVRPYPMVSVRLSQENDGVEERVIRVQDADIGSGDYWKQGSPEYLLFYKRATAYYSAGRYSSALADFDHVLTLTNDSFDKANLMKARIFTKEGRFADARDALRKYTTKVKGDSGSQEVMMAITEGELAIKKITQAMRAKLWQACVEAATTALATASHSAKIRQQRADCSIAAGDIEGAVGDLSRLAQLTTATTQIWMKSARLGYFLFPYHSPTEPTSPAMASLKQCLHYDPDSPQCLKMHRLVKAFDKSFKALDKSLQSDDWRGVLKLLLGSSADGSDGFAAKYDAALEEHITRENMELHPQMHMPSPLRASPRRAIILKALCRAHVKTNQVKKGEQWCGELLEMEGWEDDADGAIGMAEALFKREQWEEAVRVLERAFEASGRQDREIHQRLVKAQKLLKQSKQKDYYKVLGVARDADAKTIKKAYRKAVLTAHPDKGGSEAKMATVNEAYEVLSNPELRQRFDNGDDPNDPTANQGGNPFQGGGFPGQFAQFFQQGFPGGSGGFQFHYSPPGFH</sequence>
<dbReference type="SMART" id="SM00271">
    <property type="entry name" value="DnaJ"/>
    <property type="match status" value="1"/>
</dbReference>
<dbReference type="InterPro" id="IPR001810">
    <property type="entry name" value="F-box_dom"/>
</dbReference>
<dbReference type="Gene3D" id="1.10.287.110">
    <property type="entry name" value="DnaJ domain"/>
    <property type="match status" value="1"/>
</dbReference>
<dbReference type="PRINTS" id="PR00625">
    <property type="entry name" value="JDOMAIN"/>
</dbReference>
<dbReference type="SUPFAM" id="SSF48452">
    <property type="entry name" value="TPR-like"/>
    <property type="match status" value="2"/>
</dbReference>
<evidence type="ECO:0000256" key="1">
    <source>
        <dbReference type="ARBA" id="ARBA00004240"/>
    </source>
</evidence>
<dbReference type="GO" id="GO:0034975">
    <property type="term" value="P:protein folding in endoplasmic reticulum"/>
    <property type="evidence" value="ECO:0007669"/>
    <property type="project" value="TreeGrafter"/>
</dbReference>
<evidence type="ECO:0000256" key="4">
    <source>
        <dbReference type="SAM" id="MobiDB-lite"/>
    </source>
</evidence>
<dbReference type="PANTHER" id="PTHR44140:SF2">
    <property type="entry name" value="LD25575P"/>
    <property type="match status" value="1"/>
</dbReference>
<feature type="region of interest" description="Disordered" evidence="4">
    <location>
        <begin position="14"/>
        <end position="38"/>
    </location>
</feature>
<dbReference type="InterPro" id="IPR001623">
    <property type="entry name" value="DnaJ_domain"/>
</dbReference>
<dbReference type="GO" id="GO:0005783">
    <property type="term" value="C:endoplasmic reticulum"/>
    <property type="evidence" value="ECO:0007669"/>
    <property type="project" value="UniProtKB-SubCell"/>
</dbReference>
<comment type="subcellular location">
    <subcellularLocation>
        <location evidence="1">Endoplasmic reticulum</location>
    </subcellularLocation>
</comment>
<dbReference type="InterPro" id="IPR036047">
    <property type="entry name" value="F-box-like_dom_sf"/>
</dbReference>
<feature type="domain" description="J" evidence="5">
    <location>
        <begin position="791"/>
        <end position="852"/>
    </location>
</feature>
<dbReference type="InterPro" id="IPR051727">
    <property type="entry name" value="DnaJ_C3_Co-chaperones"/>
</dbReference>
<reference evidence="6 7" key="1">
    <citation type="journal article" date="2015" name="Sci. Rep.">
        <title>Chromosome-level genome map provides insights into diverse defense mechanisms in the medicinal fungus Ganoderma sinense.</title>
        <authorList>
            <person name="Zhu Y."/>
            <person name="Xu J."/>
            <person name="Sun C."/>
            <person name="Zhou S."/>
            <person name="Xu H."/>
            <person name="Nelson D.R."/>
            <person name="Qian J."/>
            <person name="Song J."/>
            <person name="Luo H."/>
            <person name="Xiang L."/>
            <person name="Li Y."/>
            <person name="Xu Z."/>
            <person name="Ji A."/>
            <person name="Wang L."/>
            <person name="Lu S."/>
            <person name="Hayward A."/>
            <person name="Sun W."/>
            <person name="Li X."/>
            <person name="Schwartz D.C."/>
            <person name="Wang Y."/>
            <person name="Chen S."/>
        </authorList>
    </citation>
    <scope>NUCLEOTIDE SEQUENCE [LARGE SCALE GENOMIC DNA]</scope>
    <source>
        <strain evidence="6 7">ZZ0214-1</strain>
    </source>
</reference>
<dbReference type="InterPro" id="IPR019734">
    <property type="entry name" value="TPR_rpt"/>
</dbReference>
<keyword evidence="7" id="KW-1185">Reference proteome</keyword>
<dbReference type="Gene3D" id="1.25.40.10">
    <property type="entry name" value="Tetratricopeptide repeat domain"/>
    <property type="match status" value="1"/>
</dbReference>
<evidence type="ECO:0000256" key="3">
    <source>
        <dbReference type="ARBA" id="ARBA00022824"/>
    </source>
</evidence>
<keyword evidence="3" id="KW-0256">Endoplasmic reticulum</keyword>
<evidence type="ECO:0000313" key="6">
    <source>
        <dbReference type="EMBL" id="PIL36390.1"/>
    </source>
</evidence>
<evidence type="ECO:0000313" key="7">
    <source>
        <dbReference type="Proteomes" id="UP000230002"/>
    </source>
</evidence>
<dbReference type="GO" id="GO:0051787">
    <property type="term" value="F:misfolded protein binding"/>
    <property type="evidence" value="ECO:0007669"/>
    <property type="project" value="TreeGrafter"/>
</dbReference>
<dbReference type="EMBL" id="AYKW01000001">
    <property type="protein sequence ID" value="PIL36390.1"/>
    <property type="molecule type" value="Genomic_DNA"/>
</dbReference>
<dbReference type="PROSITE" id="PS50096">
    <property type="entry name" value="IQ"/>
    <property type="match status" value="1"/>
</dbReference>
<dbReference type="Pfam" id="PF12937">
    <property type="entry name" value="F-box-like"/>
    <property type="match status" value="1"/>
</dbReference>
<proteinExistence type="predicted"/>
<dbReference type="PROSITE" id="PS50076">
    <property type="entry name" value="DNAJ_2"/>
    <property type="match status" value="1"/>
</dbReference>
<feature type="region of interest" description="Disordered" evidence="4">
    <location>
        <begin position="845"/>
        <end position="871"/>
    </location>
</feature>
<accession>A0A2G8SRK2</accession>
<dbReference type="InterPro" id="IPR011990">
    <property type="entry name" value="TPR-like_helical_dom_sf"/>
</dbReference>
<dbReference type="SMART" id="SM00028">
    <property type="entry name" value="TPR"/>
    <property type="match status" value="2"/>
</dbReference>
<dbReference type="CDD" id="cd06257">
    <property type="entry name" value="DnaJ"/>
    <property type="match status" value="1"/>
</dbReference>
<name>A0A2G8SRK2_9APHY</name>